<comment type="caution">
    <text evidence="6">The sequence shown here is derived from an EMBL/GenBank/DDBJ whole genome shotgun (WGS) entry which is preliminary data.</text>
</comment>
<dbReference type="Proteomes" id="UP001442494">
    <property type="component" value="Unassembled WGS sequence"/>
</dbReference>
<evidence type="ECO:0000256" key="5">
    <source>
        <dbReference type="ARBA" id="ARBA00023004"/>
    </source>
</evidence>
<dbReference type="PANTHER" id="PTHR10543">
    <property type="entry name" value="BETA-CAROTENE DIOXYGENASE"/>
    <property type="match status" value="1"/>
</dbReference>
<dbReference type="RefSeq" id="WP_190422660.1">
    <property type="nucleotide sequence ID" value="NZ_JAMPKK010000006.1"/>
</dbReference>
<keyword evidence="7" id="KW-1185">Reference proteome</keyword>
<dbReference type="InterPro" id="IPR004294">
    <property type="entry name" value="Carotenoid_Oase"/>
</dbReference>
<organism evidence="6 7">
    <name type="scientific">Funiculus sociatus GB2-A5</name>
    <dbReference type="NCBI Taxonomy" id="2933946"/>
    <lineage>
        <taxon>Bacteria</taxon>
        <taxon>Bacillati</taxon>
        <taxon>Cyanobacteriota</taxon>
        <taxon>Cyanophyceae</taxon>
        <taxon>Coleofasciculales</taxon>
        <taxon>Coleofasciculaceae</taxon>
        <taxon>Funiculus</taxon>
    </lineage>
</organism>
<dbReference type="EMBL" id="JAMPKK010000006">
    <property type="protein sequence ID" value="MEP0863759.1"/>
    <property type="molecule type" value="Genomic_DNA"/>
</dbReference>
<keyword evidence="4" id="KW-0560">Oxidoreductase</keyword>
<reference evidence="6 7" key="1">
    <citation type="submission" date="2022-04" db="EMBL/GenBank/DDBJ databases">
        <title>Positive selection, recombination, and allopatry shape intraspecific diversity of widespread and dominant cyanobacteria.</title>
        <authorList>
            <person name="Wei J."/>
            <person name="Shu W."/>
            <person name="Hu C."/>
        </authorList>
    </citation>
    <scope>NUCLEOTIDE SEQUENCE [LARGE SCALE GENOMIC DNA]</scope>
    <source>
        <strain evidence="6 7">GB2-A5</strain>
    </source>
</reference>
<evidence type="ECO:0000313" key="7">
    <source>
        <dbReference type="Proteomes" id="UP001442494"/>
    </source>
</evidence>
<name>A0ABV0JK03_9CYAN</name>
<evidence type="ECO:0000256" key="1">
    <source>
        <dbReference type="ARBA" id="ARBA00001954"/>
    </source>
</evidence>
<evidence type="ECO:0000313" key="6">
    <source>
        <dbReference type="EMBL" id="MEP0863759.1"/>
    </source>
</evidence>
<dbReference type="PANTHER" id="PTHR10543:SF89">
    <property type="entry name" value="CAROTENOID 9,10(9',10')-CLEAVAGE DIOXYGENASE 1"/>
    <property type="match status" value="1"/>
</dbReference>
<comment type="cofactor">
    <cofactor evidence="1">
        <name>Fe(2+)</name>
        <dbReference type="ChEBI" id="CHEBI:29033"/>
    </cofactor>
</comment>
<evidence type="ECO:0000256" key="2">
    <source>
        <dbReference type="ARBA" id="ARBA00006787"/>
    </source>
</evidence>
<keyword evidence="3" id="KW-0479">Metal-binding</keyword>
<proteinExistence type="inferred from homology"/>
<dbReference type="Pfam" id="PF03055">
    <property type="entry name" value="RPE65"/>
    <property type="match status" value="2"/>
</dbReference>
<comment type="similarity">
    <text evidence="2">Belongs to the carotenoid oxygenase family.</text>
</comment>
<sequence>MNEPNQNQAEAINPGGLPPFPEGMMTASASELTDVALQVVEGNLPHDLHGHVFIVAPVGSVNSGGLPNPDGTHVWNGNGMIYRLDFHKPGEVWLKTRIAKSPCYYADKATRPGSRYDKYQFRDYGMARFSLHLGMRDQLNTAFLPMKFSGEENERLLVTFDGGRPYEIDLETLEVVTAVGTNKEWCPGIQLNIPFQPVLSTAHPCFDARTEEMFTVNYGRSLANFLETIGLVYELEKLPQEVEELLEAIASFFDEQDFVKKIFDSFSQFSQSIWQFLQGWLEKLFGIADFVYLIRWNGVGEFERWKLVLPDGKPVRIEQTMHQIAVSRDYVVLMDTCLKFGMEQILNNPISGSKQAERLLRKLLTRSQLPDTSIYIVRRDRLKAGQHPAYYNDKEVEVVAHKVVLPLEAAHFLVDYDNPNGQITLHVAHECATDVSEWVRRYDSAYDGKPASPHLEGMLSVGAMDIGRLGRYVIDAEKAEIIESKVIFDTKRTWGLSLYTYRDTQSSGTSTDKIENIYWQSFGFWQELLTEFIFDLYKNYKYRVIPLEQLLDIPDSGKGRPSCLFRLDTKKMAIADSYEFPLVSKDQKHWDSHIMNSPQFVPSANSNNDSTDGYIVCTVVSQHGKEIWIFNAQSLAQGPLCKLSHPSVNFGYTIHTTWLPKITPRTANYKVPVRQDYEELVNHKSPEIQGIFSQEVYPYFDRQSRNT</sequence>
<accession>A0ABV0JK03</accession>
<gene>
    <name evidence="6" type="ORF">NDI37_04670</name>
</gene>
<keyword evidence="5" id="KW-0408">Iron</keyword>
<evidence type="ECO:0000256" key="3">
    <source>
        <dbReference type="ARBA" id="ARBA00022723"/>
    </source>
</evidence>
<evidence type="ECO:0000256" key="4">
    <source>
        <dbReference type="ARBA" id="ARBA00023002"/>
    </source>
</evidence>
<protein>
    <submittedName>
        <fullName evidence="6">Carotenoid oxygenase family protein</fullName>
    </submittedName>
</protein>